<evidence type="ECO:0000256" key="2">
    <source>
        <dbReference type="ARBA" id="ARBA00022676"/>
    </source>
</evidence>
<name>A0A3B6LN71_WHEAT</name>
<dbReference type="Proteomes" id="UP000019116">
    <property type="component" value="Chromosome 5B"/>
</dbReference>
<protein>
    <recommendedName>
        <fullName evidence="5">Glycosyltransferase</fullName>
        <ecNumber evidence="5">2.4.1.-</ecNumber>
    </recommendedName>
</protein>
<dbReference type="EC" id="2.4.1.-" evidence="5"/>
<dbReference type="Gene3D" id="3.40.50.2000">
    <property type="entry name" value="Glycogen Phosphorylase B"/>
    <property type="match status" value="2"/>
</dbReference>
<dbReference type="SMR" id="A0A3B6LN71"/>
<dbReference type="PANTHER" id="PTHR48049">
    <property type="entry name" value="GLYCOSYLTRANSFERASE"/>
    <property type="match status" value="1"/>
</dbReference>
<accession>A0A3B6LN71</accession>
<dbReference type="GeneID" id="123116485"/>
<dbReference type="PaxDb" id="4565-Traes_5BL_D64EE8FD3.1"/>
<evidence type="ECO:0000313" key="7">
    <source>
        <dbReference type="Proteomes" id="UP000019116"/>
    </source>
</evidence>
<dbReference type="EnsemblPlants" id="TraesCS5B02G282600.1">
    <property type="protein sequence ID" value="TraesCS5B02G282600.1"/>
    <property type="gene ID" value="TraesCS5B02G282600"/>
</dbReference>
<dbReference type="Gramene" id="TraesCS5B02G282600.1">
    <property type="protein sequence ID" value="TraesCS5B02G282600.1"/>
    <property type="gene ID" value="TraesCS5B02G282600"/>
</dbReference>
<dbReference type="Gramene" id="TraesJAGUn03G04498840.1">
    <property type="protein sequence ID" value="TraesJAGUn03G04498840.1"/>
    <property type="gene ID" value="TraesJAGUn03G04498840"/>
</dbReference>
<dbReference type="AlphaFoldDB" id="A0A3B6LN71"/>
<dbReference type="Gramene" id="TraesROB_scaffold_156598_01G000100.1">
    <property type="protein sequence ID" value="TraesROB_scaffold_156598_01G000100.1"/>
    <property type="gene ID" value="TraesROB_scaffold_156598_01G000100"/>
</dbReference>
<comment type="similarity">
    <text evidence="1 4">Belongs to the UDP-glycosyltransferase family.</text>
</comment>
<dbReference type="Gramene" id="TraesLAC5B03G02877050.1">
    <property type="protein sequence ID" value="TraesLAC5B03G02877050.1"/>
    <property type="gene ID" value="TraesLAC5B03G02877050"/>
</dbReference>
<dbReference type="STRING" id="4565.A0A3B6LN71"/>
<gene>
    <name evidence="6" type="primary">LOC123116485</name>
</gene>
<sequence length="487" mass="53341">MAKAMEATARSSSSLHVVVFPWLAFGHMIPYLELSEQLARRGHAVTFVSAPRNLARLRPVPEDLRPRVRLLPLPLPSVDGLPYGAESTADVPPEKVDLLKVAFDGLAAPFAGFLAGACAGGEGATGFGKKPDWIFVDFTHHWLPPIAEQHKVPCALFSIFPAAFIAFLGPKTVNDEHPRRTAEDFTDQPPWIPFPTHIVHRLHEAKQFVQLHLRPNAAGPSDCCRFWETEQHCPLVIVRSCREVDGPLCPLLTDLFGKPVAPSGLLAPYDAAQEAVADRAGGGEDEDKASASLMRWLDEQPARSVIYVAFGSEAPLTPEQVRQLAVGLELSGARFLWALREPSGLLIPDGFEERVSGRGLVRVGWVPQVRVLAHGAVGAFLTHTGWSSLMESFLFGHPLVMLPLFADQCVTARAMAARAVGLEVPRDERDGSFAGVDVARTVRRVMAEGEEGKALARNARAFQEILCNRAKQDKYVDELVEHLLRLQ</sequence>
<dbReference type="Gramene" id="TraesMAC5B03G02922310.1">
    <property type="protein sequence ID" value="TraesMAC5B03G02922310.1"/>
    <property type="gene ID" value="TraesMAC5B03G02922310"/>
</dbReference>
<dbReference type="OMA" id="CHIILIR"/>
<dbReference type="Gramene" id="TraesSYM7B03G04097220.1">
    <property type="protein sequence ID" value="TraesSYM7B03G04097220.1"/>
    <property type="gene ID" value="TraesSYM7B03G04097220"/>
</dbReference>
<dbReference type="Gramene" id="TraesCAD_scaffold_069043_01G000100.1">
    <property type="protein sequence ID" value="TraesCAD_scaffold_069043_01G000100.1"/>
    <property type="gene ID" value="TraesCAD_scaffold_069043_01G000100"/>
</dbReference>
<dbReference type="Gramene" id="TraesPARA_EIv1.0_1699470.1">
    <property type="protein sequence ID" value="TraesPARA_EIv1.0_1699470.1.CDS"/>
    <property type="gene ID" value="TraesPARA_EIv1.0_1699470"/>
</dbReference>
<dbReference type="Gramene" id="TraesJUL5B03G02943950.1">
    <property type="protein sequence ID" value="TraesJUL5B03G02943950.1"/>
    <property type="gene ID" value="TraesJUL5B03G02943950"/>
</dbReference>
<dbReference type="Pfam" id="PF00201">
    <property type="entry name" value="UDPGT"/>
    <property type="match status" value="1"/>
</dbReference>
<dbReference type="FunFam" id="3.40.50.2000:FF:000037">
    <property type="entry name" value="Glycosyltransferase"/>
    <property type="match status" value="1"/>
</dbReference>
<keyword evidence="2 4" id="KW-0328">Glycosyltransferase</keyword>
<evidence type="ECO:0000256" key="3">
    <source>
        <dbReference type="ARBA" id="ARBA00022679"/>
    </source>
</evidence>
<evidence type="ECO:0000313" key="6">
    <source>
        <dbReference type="EnsemblPlants" id="TraesCS5B02G282600.1"/>
    </source>
</evidence>
<dbReference type="Gramene" id="TraesRN5B0100739800.1">
    <property type="protein sequence ID" value="TraesRN5B0100739800.1"/>
    <property type="gene ID" value="TraesRN5B0100739800"/>
</dbReference>
<dbReference type="OrthoDB" id="5835829at2759"/>
<dbReference type="SUPFAM" id="SSF53756">
    <property type="entry name" value="UDP-Glycosyltransferase/glycogen phosphorylase"/>
    <property type="match status" value="1"/>
</dbReference>
<proteinExistence type="inferred from homology"/>
<reference evidence="6" key="1">
    <citation type="submission" date="2018-08" db="EMBL/GenBank/DDBJ databases">
        <authorList>
            <person name="Rossello M."/>
        </authorList>
    </citation>
    <scope>NUCLEOTIDE SEQUENCE [LARGE SCALE GENOMIC DNA]</scope>
    <source>
        <strain evidence="6">cv. Chinese Spring</strain>
    </source>
</reference>
<reference evidence="6" key="2">
    <citation type="submission" date="2018-10" db="UniProtKB">
        <authorList>
            <consortium name="EnsemblPlants"/>
        </authorList>
    </citation>
    <scope>IDENTIFICATION</scope>
</reference>
<dbReference type="Gramene" id="TraesCLE_scaffold_068944_01G000300.1">
    <property type="protein sequence ID" value="TraesCLE_scaffold_068944_01G000300.1"/>
    <property type="gene ID" value="TraesCLE_scaffold_068944_01G000300"/>
</dbReference>
<dbReference type="Gramene" id="TraesSTA5B03G02914600.1">
    <property type="protein sequence ID" value="TraesSTA5B03G02914600.1"/>
    <property type="gene ID" value="TraesSTA5B03G02914600"/>
</dbReference>
<evidence type="ECO:0000256" key="5">
    <source>
        <dbReference type="RuleBase" id="RU362057"/>
    </source>
</evidence>
<dbReference type="KEGG" id="taes:123116485"/>
<dbReference type="CDD" id="cd03784">
    <property type="entry name" value="GT1_Gtf-like"/>
    <property type="match status" value="1"/>
</dbReference>
<dbReference type="Gramene" id="TraesCS5B03G0730500.1">
    <property type="protein sequence ID" value="TraesCS5B03G0730500.1.CDS"/>
    <property type="gene ID" value="TraesCS5B03G0730500"/>
</dbReference>
<evidence type="ECO:0000256" key="4">
    <source>
        <dbReference type="RuleBase" id="RU003718"/>
    </source>
</evidence>
<keyword evidence="3 4" id="KW-0808">Transferase</keyword>
<dbReference type="PANTHER" id="PTHR48049:SF71">
    <property type="entry name" value="OS03G0757000 PROTEIN"/>
    <property type="match status" value="1"/>
</dbReference>
<keyword evidence="7" id="KW-1185">Reference proteome</keyword>
<dbReference type="InterPro" id="IPR050481">
    <property type="entry name" value="UDP-glycosyltransf_plant"/>
</dbReference>
<dbReference type="InterPro" id="IPR035595">
    <property type="entry name" value="UDP_glycos_trans_CS"/>
</dbReference>
<dbReference type="PROSITE" id="PS00375">
    <property type="entry name" value="UDPGT"/>
    <property type="match status" value="1"/>
</dbReference>
<dbReference type="RefSeq" id="XP_044393373.1">
    <property type="nucleotide sequence ID" value="XM_044537438.1"/>
</dbReference>
<evidence type="ECO:0000256" key="1">
    <source>
        <dbReference type="ARBA" id="ARBA00009995"/>
    </source>
</evidence>
<dbReference type="Gramene" id="TraesWEE_scaffold_022290_01G000300.1">
    <property type="protein sequence ID" value="TraesWEE_scaffold_022290_01G000300.1"/>
    <property type="gene ID" value="TraesWEE_scaffold_022290_01G000300"/>
</dbReference>
<dbReference type="InterPro" id="IPR002213">
    <property type="entry name" value="UDP_glucos_trans"/>
</dbReference>
<dbReference type="FunFam" id="3.40.50.2000:FF:000088">
    <property type="entry name" value="Glycosyltransferase"/>
    <property type="match status" value="1"/>
</dbReference>
<dbReference type="GO" id="GO:0035251">
    <property type="term" value="F:UDP-glucosyltransferase activity"/>
    <property type="evidence" value="ECO:0000318"/>
    <property type="project" value="GO_Central"/>
</dbReference>
<organism evidence="6">
    <name type="scientific">Triticum aestivum</name>
    <name type="common">Wheat</name>
    <dbReference type="NCBI Taxonomy" id="4565"/>
    <lineage>
        <taxon>Eukaryota</taxon>
        <taxon>Viridiplantae</taxon>
        <taxon>Streptophyta</taxon>
        <taxon>Embryophyta</taxon>
        <taxon>Tracheophyta</taxon>
        <taxon>Spermatophyta</taxon>
        <taxon>Magnoliopsida</taxon>
        <taxon>Liliopsida</taxon>
        <taxon>Poales</taxon>
        <taxon>Poaceae</taxon>
        <taxon>BOP clade</taxon>
        <taxon>Pooideae</taxon>
        <taxon>Triticodae</taxon>
        <taxon>Triticeae</taxon>
        <taxon>Triticinae</taxon>
        <taxon>Triticum</taxon>
    </lineage>
</organism>
<dbReference type="Gramene" id="TraesKAR5B01G0306610.1">
    <property type="protein sequence ID" value="cds.TraesKAR5B01G0306610.1"/>
    <property type="gene ID" value="TraesKAR5B01G0306610"/>
</dbReference>
<dbReference type="Gramene" id="TraesLDM5B03G02925170.1">
    <property type="protein sequence ID" value="TraesLDM5B03G02925170.1"/>
    <property type="gene ID" value="TraesLDM5B03G02925170"/>
</dbReference>